<proteinExistence type="predicted"/>
<dbReference type="RefSeq" id="WP_170127389.1">
    <property type="nucleotide sequence ID" value="NZ_PVZF01000011.1"/>
</dbReference>
<dbReference type="EMBL" id="PVZF01000011">
    <property type="protein sequence ID" value="PRY12171.1"/>
    <property type="molecule type" value="Genomic_DNA"/>
</dbReference>
<keyword evidence="2" id="KW-1185">Reference proteome</keyword>
<protein>
    <submittedName>
        <fullName evidence="1">Uncharacterized protein</fullName>
    </submittedName>
</protein>
<comment type="caution">
    <text evidence="1">The sequence shown here is derived from an EMBL/GenBank/DDBJ whole genome shotgun (WGS) entry which is preliminary data.</text>
</comment>
<reference evidence="1 2" key="1">
    <citation type="submission" date="2018-03" db="EMBL/GenBank/DDBJ databases">
        <title>Genomic Encyclopedia of Archaeal and Bacterial Type Strains, Phase II (KMG-II): from individual species to whole genera.</title>
        <authorList>
            <person name="Goeker M."/>
        </authorList>
    </citation>
    <scope>NUCLEOTIDE SEQUENCE [LARGE SCALE GENOMIC DNA]</scope>
    <source>
        <strain evidence="1 2">DSM 19711</strain>
    </source>
</reference>
<evidence type="ECO:0000313" key="1">
    <source>
        <dbReference type="EMBL" id="PRY12171.1"/>
    </source>
</evidence>
<name>A0A2T0QZT0_9ACTN</name>
<dbReference type="AlphaFoldDB" id="A0A2T0QZT0"/>
<sequence length="132" mass="13906">MPRPADTSFTPPSPPPPPSLRGWVLVPAGEPGLLHRARSVVRTSRDLVLVSLDPAAATPARARLGVGLELPWTAPRPGRLVWFGDLTALETAAVLEWIAGPVAGLATVPAALRHRVTVVQPAAIHPQGQPRP</sequence>
<dbReference type="Proteomes" id="UP000238083">
    <property type="component" value="Unassembled WGS sequence"/>
</dbReference>
<evidence type="ECO:0000313" key="2">
    <source>
        <dbReference type="Proteomes" id="UP000238083"/>
    </source>
</evidence>
<accession>A0A2T0QZT0</accession>
<gene>
    <name evidence="1" type="ORF">CLV37_111128</name>
</gene>
<organism evidence="1 2">
    <name type="scientific">Kineococcus rhizosphaerae</name>
    <dbReference type="NCBI Taxonomy" id="559628"/>
    <lineage>
        <taxon>Bacteria</taxon>
        <taxon>Bacillati</taxon>
        <taxon>Actinomycetota</taxon>
        <taxon>Actinomycetes</taxon>
        <taxon>Kineosporiales</taxon>
        <taxon>Kineosporiaceae</taxon>
        <taxon>Kineococcus</taxon>
    </lineage>
</organism>